<name>A0A7W8HKR2_9BURK</name>
<reference evidence="2 3" key="1">
    <citation type="submission" date="2020-08" db="EMBL/GenBank/DDBJ databases">
        <title>Genomic Encyclopedia of Type Strains, Phase IV (KMG-IV): sequencing the most valuable type-strain genomes for metagenomic binning, comparative biology and taxonomic classification.</title>
        <authorList>
            <person name="Goeker M."/>
        </authorList>
    </citation>
    <scope>NUCLEOTIDE SEQUENCE [LARGE SCALE GENOMIC DNA]</scope>
    <source>
        <strain evidence="2 3">DSM 29781</strain>
    </source>
</reference>
<dbReference type="AlphaFoldDB" id="A0A7W8HKR2"/>
<dbReference type="EMBL" id="JACHGB010000009">
    <property type="protein sequence ID" value="MBB5273887.1"/>
    <property type="molecule type" value="Genomic_DNA"/>
</dbReference>
<dbReference type="InterPro" id="IPR011990">
    <property type="entry name" value="TPR-like_helical_dom_sf"/>
</dbReference>
<gene>
    <name evidence="2" type="ORF">HNQ70_003919</name>
</gene>
<feature type="region of interest" description="Disordered" evidence="1">
    <location>
        <begin position="156"/>
        <end position="218"/>
    </location>
</feature>
<dbReference type="Gene3D" id="1.25.40.10">
    <property type="entry name" value="Tetratricopeptide repeat domain"/>
    <property type="match status" value="1"/>
</dbReference>
<dbReference type="Proteomes" id="UP000532440">
    <property type="component" value="Unassembled WGS sequence"/>
</dbReference>
<comment type="caution">
    <text evidence="2">The sequence shown here is derived from an EMBL/GenBank/DDBJ whole genome shotgun (WGS) entry which is preliminary data.</text>
</comment>
<accession>A0A7W8HKR2</accession>
<dbReference type="SUPFAM" id="SSF48452">
    <property type="entry name" value="TPR-like"/>
    <property type="match status" value="1"/>
</dbReference>
<sequence length="218" mass="22745">MAADLAAPKVDRTGPRADDASPSGPVDPATIARLLAEAEDAYEGARWGQALEAFKAVTAFDSANPQAWLRIGNLHHRRGHLLAAASAYRKAGSGAQGEARLKALVNLASVNLELAGAALDEARALAGDGADTTATAREALGAELAGQADALERVTRARPWAGGKGAEADLPRSRGVERDRAVGRDRASAREAAAQRSAQPRPDPEPPRIEYLRGAPRP</sequence>
<dbReference type="RefSeq" id="WP_183970742.1">
    <property type="nucleotide sequence ID" value="NZ_BAABEW010000005.1"/>
</dbReference>
<feature type="region of interest" description="Disordered" evidence="1">
    <location>
        <begin position="1"/>
        <end position="27"/>
    </location>
</feature>
<feature type="compositionally biased region" description="Low complexity" evidence="1">
    <location>
        <begin position="190"/>
        <end position="200"/>
    </location>
</feature>
<feature type="compositionally biased region" description="Basic and acidic residues" evidence="1">
    <location>
        <begin position="166"/>
        <end position="189"/>
    </location>
</feature>
<evidence type="ECO:0000313" key="2">
    <source>
        <dbReference type="EMBL" id="MBB5273887.1"/>
    </source>
</evidence>
<protein>
    <recommendedName>
        <fullName evidence="4">Tetratricopeptide repeat protein</fullName>
    </recommendedName>
</protein>
<organism evidence="2 3">
    <name type="scientific">Quisquiliibacterium transsilvanicum</name>
    <dbReference type="NCBI Taxonomy" id="1549638"/>
    <lineage>
        <taxon>Bacteria</taxon>
        <taxon>Pseudomonadati</taxon>
        <taxon>Pseudomonadota</taxon>
        <taxon>Betaproteobacteria</taxon>
        <taxon>Burkholderiales</taxon>
        <taxon>Burkholderiaceae</taxon>
        <taxon>Quisquiliibacterium</taxon>
    </lineage>
</organism>
<evidence type="ECO:0000313" key="3">
    <source>
        <dbReference type="Proteomes" id="UP000532440"/>
    </source>
</evidence>
<evidence type="ECO:0000256" key="1">
    <source>
        <dbReference type="SAM" id="MobiDB-lite"/>
    </source>
</evidence>
<evidence type="ECO:0008006" key="4">
    <source>
        <dbReference type="Google" id="ProtNLM"/>
    </source>
</evidence>
<keyword evidence="3" id="KW-1185">Reference proteome</keyword>
<feature type="compositionally biased region" description="Basic and acidic residues" evidence="1">
    <location>
        <begin position="9"/>
        <end position="19"/>
    </location>
</feature>
<proteinExistence type="predicted"/>
<feature type="compositionally biased region" description="Basic and acidic residues" evidence="1">
    <location>
        <begin position="202"/>
        <end position="211"/>
    </location>
</feature>